<dbReference type="CDD" id="cd11041">
    <property type="entry name" value="CYP503A1-like"/>
    <property type="match status" value="1"/>
</dbReference>
<dbReference type="GO" id="GO:0004497">
    <property type="term" value="F:monooxygenase activity"/>
    <property type="evidence" value="ECO:0007669"/>
    <property type="project" value="UniProtKB-KW"/>
</dbReference>
<accession>A0AA39QWL7</accession>
<name>A0AA39QWL7_9LECA</name>
<evidence type="ECO:0000256" key="9">
    <source>
        <dbReference type="RuleBase" id="RU000461"/>
    </source>
</evidence>
<dbReference type="PROSITE" id="PS00086">
    <property type="entry name" value="CYTOCHROME_P450"/>
    <property type="match status" value="1"/>
</dbReference>
<dbReference type="InterPro" id="IPR036396">
    <property type="entry name" value="Cyt_P450_sf"/>
</dbReference>
<comment type="similarity">
    <text evidence="2 9">Belongs to the cytochrome P450 family.</text>
</comment>
<dbReference type="AlphaFoldDB" id="A0AA39QWL7"/>
<evidence type="ECO:0000256" key="5">
    <source>
        <dbReference type="ARBA" id="ARBA00023002"/>
    </source>
</evidence>
<evidence type="ECO:0000256" key="3">
    <source>
        <dbReference type="ARBA" id="ARBA00022617"/>
    </source>
</evidence>
<evidence type="ECO:0008006" key="13">
    <source>
        <dbReference type="Google" id="ProtNLM"/>
    </source>
</evidence>
<dbReference type="Gene3D" id="1.10.630.10">
    <property type="entry name" value="Cytochrome P450"/>
    <property type="match status" value="1"/>
</dbReference>
<dbReference type="InterPro" id="IPR002403">
    <property type="entry name" value="Cyt_P450_E_grp-IV"/>
</dbReference>
<comment type="cofactor">
    <cofactor evidence="1 8">
        <name>heme</name>
        <dbReference type="ChEBI" id="CHEBI:30413"/>
    </cofactor>
</comment>
<keyword evidence="7 9" id="KW-0503">Monooxygenase</keyword>
<feature type="region of interest" description="Disordered" evidence="10">
    <location>
        <begin position="417"/>
        <end position="440"/>
    </location>
</feature>
<dbReference type="Pfam" id="PF00067">
    <property type="entry name" value="p450"/>
    <property type="match status" value="1"/>
</dbReference>
<feature type="binding site" description="axial binding residue" evidence="8">
    <location>
        <position position="461"/>
    </location>
    <ligand>
        <name>heme</name>
        <dbReference type="ChEBI" id="CHEBI:30413"/>
    </ligand>
    <ligandPart>
        <name>Fe</name>
        <dbReference type="ChEBI" id="CHEBI:18248"/>
    </ligandPart>
</feature>
<keyword evidence="5 9" id="KW-0560">Oxidoreductase</keyword>
<evidence type="ECO:0000256" key="1">
    <source>
        <dbReference type="ARBA" id="ARBA00001971"/>
    </source>
</evidence>
<keyword evidence="12" id="KW-1185">Reference proteome</keyword>
<dbReference type="InterPro" id="IPR001128">
    <property type="entry name" value="Cyt_P450"/>
</dbReference>
<evidence type="ECO:0000313" key="12">
    <source>
        <dbReference type="Proteomes" id="UP001166286"/>
    </source>
</evidence>
<evidence type="ECO:0000256" key="2">
    <source>
        <dbReference type="ARBA" id="ARBA00010617"/>
    </source>
</evidence>
<proteinExistence type="inferred from homology"/>
<evidence type="ECO:0000256" key="4">
    <source>
        <dbReference type="ARBA" id="ARBA00022723"/>
    </source>
</evidence>
<keyword evidence="4 8" id="KW-0479">Metal-binding</keyword>
<keyword evidence="6 8" id="KW-0408">Iron</keyword>
<dbReference type="InterPro" id="IPR017972">
    <property type="entry name" value="Cyt_P450_CS"/>
</dbReference>
<reference evidence="11" key="1">
    <citation type="submission" date="2023-03" db="EMBL/GenBank/DDBJ databases">
        <title>Complete genome of Cladonia borealis.</title>
        <authorList>
            <person name="Park H."/>
        </authorList>
    </citation>
    <scope>NUCLEOTIDE SEQUENCE</scope>
    <source>
        <strain evidence="11">ANT050790</strain>
    </source>
</reference>
<protein>
    <recommendedName>
        <fullName evidence="13">Cytochrome P450</fullName>
    </recommendedName>
</protein>
<comment type="caution">
    <text evidence="11">The sequence shown here is derived from an EMBL/GenBank/DDBJ whole genome shotgun (WGS) entry which is preliminary data.</text>
</comment>
<evidence type="ECO:0000256" key="7">
    <source>
        <dbReference type="ARBA" id="ARBA00023033"/>
    </source>
</evidence>
<evidence type="ECO:0000256" key="6">
    <source>
        <dbReference type="ARBA" id="ARBA00023004"/>
    </source>
</evidence>
<sequence>MDYILSFVLLGWSVIILKPLFRSWKSMTNVPTSMPWPGIRNEIFPNFRACLREFIAGVQTLRIGYENYARKGQAFVLPDPGLRPQIMVPIEHLRWMVDQPETVLCARLPQAGRFAIDYLSPGMDYNHDLFLMDVIRKDLTRNLGRLQPSIYHDIRESIDELMGFETDGWREVCLWDTMQKTIFKSTYRVFVGLPLCQDEGYLRSSAAFANWLGVGAVLVGQYTPSIFKPLLGYLTAIPIYIEQTKSFGYLLPVFKERMENIRRMRNDPTFEFKEPKHMITWMSTAQIRSTRIKHTVFYPGSHSYNHHDSNKHIPRSSELWPREEASTTFGEEGDWVDPAALGKLAYADSAIRETLRKNPAVTRTSVREVVRKGGLDLPDGQHVPQGAWLAAPVMGIHHDERFYPDPEKYEPFRFAEAAKETSSNGETDDTQTEKASQHRKLQGLSMASDSFLAFGYGRHSCPGRWFVAHQLKLLLAYVALNYDVQPLENRPLNHIFGESIIPTQSTTISVRRRKGVGKLETTS</sequence>
<organism evidence="11 12">
    <name type="scientific">Cladonia borealis</name>
    <dbReference type="NCBI Taxonomy" id="184061"/>
    <lineage>
        <taxon>Eukaryota</taxon>
        <taxon>Fungi</taxon>
        <taxon>Dikarya</taxon>
        <taxon>Ascomycota</taxon>
        <taxon>Pezizomycotina</taxon>
        <taxon>Lecanoromycetes</taxon>
        <taxon>OSLEUM clade</taxon>
        <taxon>Lecanoromycetidae</taxon>
        <taxon>Lecanorales</taxon>
        <taxon>Lecanorineae</taxon>
        <taxon>Cladoniaceae</taxon>
        <taxon>Cladonia</taxon>
    </lineage>
</organism>
<evidence type="ECO:0000313" key="11">
    <source>
        <dbReference type="EMBL" id="KAK0509420.1"/>
    </source>
</evidence>
<dbReference type="PANTHER" id="PTHR46206:SF1">
    <property type="entry name" value="P450, PUTATIVE (EUROFUNG)-RELATED"/>
    <property type="match status" value="1"/>
</dbReference>
<dbReference type="GO" id="GO:0005506">
    <property type="term" value="F:iron ion binding"/>
    <property type="evidence" value="ECO:0007669"/>
    <property type="project" value="InterPro"/>
</dbReference>
<dbReference type="Proteomes" id="UP001166286">
    <property type="component" value="Unassembled WGS sequence"/>
</dbReference>
<keyword evidence="3 8" id="KW-0349">Heme</keyword>
<dbReference type="EMBL" id="JAFEKC020000018">
    <property type="protein sequence ID" value="KAK0509420.1"/>
    <property type="molecule type" value="Genomic_DNA"/>
</dbReference>
<dbReference type="GO" id="GO:0016705">
    <property type="term" value="F:oxidoreductase activity, acting on paired donors, with incorporation or reduction of molecular oxygen"/>
    <property type="evidence" value="ECO:0007669"/>
    <property type="project" value="InterPro"/>
</dbReference>
<dbReference type="GO" id="GO:0020037">
    <property type="term" value="F:heme binding"/>
    <property type="evidence" value="ECO:0007669"/>
    <property type="project" value="InterPro"/>
</dbReference>
<evidence type="ECO:0000256" key="10">
    <source>
        <dbReference type="SAM" id="MobiDB-lite"/>
    </source>
</evidence>
<dbReference type="PANTHER" id="PTHR46206">
    <property type="entry name" value="CYTOCHROME P450"/>
    <property type="match status" value="1"/>
</dbReference>
<gene>
    <name evidence="11" type="ORF">JMJ35_007814</name>
</gene>
<dbReference type="SUPFAM" id="SSF48264">
    <property type="entry name" value="Cytochrome P450"/>
    <property type="match status" value="1"/>
</dbReference>
<evidence type="ECO:0000256" key="8">
    <source>
        <dbReference type="PIRSR" id="PIRSR602403-1"/>
    </source>
</evidence>
<dbReference type="PRINTS" id="PR00465">
    <property type="entry name" value="EP450IV"/>
</dbReference>